<keyword evidence="1" id="KW-1133">Transmembrane helix</keyword>
<protein>
    <submittedName>
        <fullName evidence="2">Uncharacterized protein</fullName>
    </submittedName>
</protein>
<accession>A0ABY4C9X5</accession>
<evidence type="ECO:0000256" key="1">
    <source>
        <dbReference type="SAM" id="Phobius"/>
    </source>
</evidence>
<name>A0ABY4C9X5_9BACT</name>
<sequence>MHNSWKHLAIQSDRELRDIKRLKQLNFSSSIGLTVAAIGFGFAGVASFLAGAWMLYLTAKGELPWGTGLGVGLALLAFDGVAFFFVHMVIKERSLNLLGLYIKSPQHFEFVEGELTSASYSRRDSHSNSKFLVHGKGMYHDKEFMALEQFSSFIWPFVDSTEDDQIQEGDDWYDLKGKRVRLPVKAQFLVDKRNPNRGVLVAIDKSLVKDACKRAEKDF</sequence>
<dbReference type="RefSeq" id="WP_243537979.1">
    <property type="nucleotide sequence ID" value="NZ_CP093442.1"/>
</dbReference>
<keyword evidence="1" id="KW-0812">Transmembrane</keyword>
<proteinExistence type="predicted"/>
<keyword evidence="1" id="KW-0472">Membrane</keyword>
<feature type="transmembrane region" description="Helical" evidence="1">
    <location>
        <begin position="31"/>
        <end position="56"/>
    </location>
</feature>
<evidence type="ECO:0000313" key="3">
    <source>
        <dbReference type="Proteomes" id="UP000830116"/>
    </source>
</evidence>
<evidence type="ECO:0000313" key="2">
    <source>
        <dbReference type="EMBL" id="UOF01539.1"/>
    </source>
</evidence>
<dbReference type="Proteomes" id="UP000830116">
    <property type="component" value="Chromosome"/>
</dbReference>
<reference evidence="2" key="1">
    <citation type="submission" date="2022-03" db="EMBL/GenBank/DDBJ databases">
        <title>Genome Identification and Characterization of new species Bdellovibrio reynosense LBG001 sp. nov. from a Mexico soil sample.</title>
        <authorList>
            <person name="Camilli A."/>
            <person name="Ajao Y."/>
            <person name="Guo X."/>
        </authorList>
    </citation>
    <scope>NUCLEOTIDE SEQUENCE</scope>
    <source>
        <strain evidence="2">LBG001</strain>
    </source>
</reference>
<gene>
    <name evidence="2" type="ORF">MNR06_01045</name>
</gene>
<keyword evidence="3" id="KW-1185">Reference proteome</keyword>
<feature type="transmembrane region" description="Helical" evidence="1">
    <location>
        <begin position="68"/>
        <end position="90"/>
    </location>
</feature>
<dbReference type="EMBL" id="CP093442">
    <property type="protein sequence ID" value="UOF01539.1"/>
    <property type="molecule type" value="Genomic_DNA"/>
</dbReference>
<organism evidence="2 3">
    <name type="scientific">Bdellovibrio reynosensis</name>
    <dbReference type="NCBI Taxonomy" id="2835041"/>
    <lineage>
        <taxon>Bacteria</taxon>
        <taxon>Pseudomonadati</taxon>
        <taxon>Bdellovibrionota</taxon>
        <taxon>Bdellovibrionia</taxon>
        <taxon>Bdellovibrionales</taxon>
        <taxon>Pseudobdellovibrionaceae</taxon>
        <taxon>Bdellovibrio</taxon>
    </lineage>
</organism>